<evidence type="ECO:0000313" key="3">
    <source>
        <dbReference type="EMBL" id="VDP66187.1"/>
    </source>
</evidence>
<dbReference type="InterPro" id="IPR053076">
    <property type="entry name" value="WW_domain_protein"/>
</dbReference>
<dbReference type="EMBL" id="UZAN01039563">
    <property type="protein sequence ID" value="VDP66187.1"/>
    <property type="molecule type" value="Genomic_DNA"/>
</dbReference>
<feature type="compositionally biased region" description="Basic and acidic residues" evidence="1">
    <location>
        <begin position="275"/>
        <end position="288"/>
    </location>
</feature>
<dbReference type="PANTHER" id="PTHR46697:SF1">
    <property type="entry name" value="FORMIN-BINDING PROTEIN 4"/>
    <property type="match status" value="1"/>
</dbReference>
<reference evidence="3 4" key="2">
    <citation type="submission" date="2018-11" db="EMBL/GenBank/DDBJ databases">
        <authorList>
            <consortium name="Pathogen Informatics"/>
        </authorList>
    </citation>
    <scope>NUCLEOTIDE SEQUENCE [LARGE SCALE GENOMIC DNA]</scope>
    <source>
        <strain evidence="3 4">Egypt</strain>
    </source>
</reference>
<reference evidence="5" key="1">
    <citation type="submission" date="2016-06" db="UniProtKB">
        <authorList>
            <consortium name="WormBaseParasite"/>
        </authorList>
    </citation>
    <scope>IDENTIFICATION</scope>
</reference>
<evidence type="ECO:0000259" key="2">
    <source>
        <dbReference type="PROSITE" id="PS50020"/>
    </source>
</evidence>
<feature type="compositionally biased region" description="Polar residues" evidence="1">
    <location>
        <begin position="294"/>
        <end position="307"/>
    </location>
</feature>
<name>A0A183A5W8_9TREM</name>
<dbReference type="SUPFAM" id="SSF51045">
    <property type="entry name" value="WW domain"/>
    <property type="match status" value="1"/>
</dbReference>
<feature type="region of interest" description="Disordered" evidence="1">
    <location>
        <begin position="1"/>
        <end position="36"/>
    </location>
</feature>
<sequence length="465" mass="52357">MFSSSSHAPPQIFSIPSGYSDDRSNSCASDENPAPIVSRPASESFQISLDPSQPIEAIPHPRHPFKHNLHTLMRVRQRALLARMLETLAIDVCWVPETRIQDSGSAIRLTSPSSPSAKFHIRIFEAGAFALFFLLYCGWLLGKDKPAPDMIVIMEFLGSLPVPDSSTRSIEDSVRTLFDQFAALNLTLSDIARLHLLFIQFSTRFDDWQSGALDPNYFLQKLSQLERQLSDFVGHDLPVTWTFSWDSCKKRYFYTDLATGRTQWEAPKVRSTGSEAKDRDDQTEEFNKPAKTVRSINNPMVPNSPSPTFKIRGNVLTSEDETIPVKSTPDPLASQSTNELVAPPAADTEFVRDSKQIDRTEHLKAQLREFEEVCRAFEDLDASVPASVIETNEPQSTSVSYEFSSSDLTKFARSKSREKRTKIYLMSPTFGGKTIPRVNVIQLFNTKLRLHTSSISIDLDTWINI</sequence>
<dbReference type="InterPro" id="IPR036020">
    <property type="entry name" value="WW_dom_sf"/>
</dbReference>
<dbReference type="Gene3D" id="2.20.70.10">
    <property type="match status" value="1"/>
</dbReference>
<dbReference type="OrthoDB" id="2444812at2759"/>
<feature type="region of interest" description="Disordered" evidence="1">
    <location>
        <begin position="266"/>
        <end position="309"/>
    </location>
</feature>
<dbReference type="InterPro" id="IPR001202">
    <property type="entry name" value="WW_dom"/>
</dbReference>
<protein>
    <submittedName>
        <fullName evidence="5">WW domain-containing protein</fullName>
    </submittedName>
</protein>
<dbReference type="WBParaSite" id="ECPE_0000235301-mRNA-1">
    <property type="protein sequence ID" value="ECPE_0000235301-mRNA-1"/>
    <property type="gene ID" value="ECPE_0000235301"/>
</dbReference>
<evidence type="ECO:0000313" key="4">
    <source>
        <dbReference type="Proteomes" id="UP000272942"/>
    </source>
</evidence>
<gene>
    <name evidence="3" type="ORF">ECPE_LOCUS2353</name>
</gene>
<evidence type="ECO:0000256" key="1">
    <source>
        <dbReference type="SAM" id="MobiDB-lite"/>
    </source>
</evidence>
<dbReference type="PROSITE" id="PS50020">
    <property type="entry name" value="WW_DOMAIN_2"/>
    <property type="match status" value="1"/>
</dbReference>
<dbReference type="AlphaFoldDB" id="A0A183A5W8"/>
<dbReference type="Proteomes" id="UP000272942">
    <property type="component" value="Unassembled WGS sequence"/>
</dbReference>
<organism evidence="5">
    <name type="scientific">Echinostoma caproni</name>
    <dbReference type="NCBI Taxonomy" id="27848"/>
    <lineage>
        <taxon>Eukaryota</taxon>
        <taxon>Metazoa</taxon>
        <taxon>Spiralia</taxon>
        <taxon>Lophotrochozoa</taxon>
        <taxon>Platyhelminthes</taxon>
        <taxon>Trematoda</taxon>
        <taxon>Digenea</taxon>
        <taxon>Plagiorchiida</taxon>
        <taxon>Echinostomata</taxon>
        <taxon>Echinostomatoidea</taxon>
        <taxon>Echinostomatidae</taxon>
        <taxon>Echinostoma</taxon>
    </lineage>
</organism>
<proteinExistence type="predicted"/>
<feature type="domain" description="WW" evidence="2">
    <location>
        <begin position="235"/>
        <end position="269"/>
    </location>
</feature>
<evidence type="ECO:0000313" key="5">
    <source>
        <dbReference type="WBParaSite" id="ECPE_0000235301-mRNA-1"/>
    </source>
</evidence>
<dbReference type="PANTHER" id="PTHR46697">
    <property type="entry name" value="FORMIN-BINDING PROTEIN 4"/>
    <property type="match status" value="1"/>
</dbReference>
<accession>A0A183A5W8</accession>
<keyword evidence="4" id="KW-1185">Reference proteome</keyword>